<protein>
    <submittedName>
        <fullName evidence="3">MEGF10_11</fullName>
    </submittedName>
</protein>
<feature type="domain" description="EGF-like" evidence="2">
    <location>
        <begin position="336"/>
        <end position="370"/>
    </location>
</feature>
<dbReference type="InterPro" id="IPR042635">
    <property type="entry name" value="MEGF10/SREC1/2-like"/>
</dbReference>
<name>A0A6J8AWC8_MYTCO</name>
<dbReference type="EMBL" id="CACVKT020002011">
    <property type="protein sequence ID" value="CAC5374519.1"/>
    <property type="molecule type" value="Genomic_DNA"/>
</dbReference>
<accession>A0A6J8AWC8</accession>
<feature type="domain" description="EGF-like" evidence="2">
    <location>
        <begin position="150"/>
        <end position="179"/>
    </location>
</feature>
<feature type="domain" description="EGF-like" evidence="2">
    <location>
        <begin position="372"/>
        <end position="415"/>
    </location>
</feature>
<feature type="domain" description="EGF-like" evidence="2">
    <location>
        <begin position="213"/>
        <end position="240"/>
    </location>
</feature>
<dbReference type="Proteomes" id="UP000507470">
    <property type="component" value="Unassembled WGS sequence"/>
</dbReference>
<evidence type="ECO:0000313" key="4">
    <source>
        <dbReference type="Proteomes" id="UP000507470"/>
    </source>
</evidence>
<keyword evidence="1" id="KW-0245">EGF-like domain</keyword>
<dbReference type="PANTHER" id="PTHR24043:SF8">
    <property type="entry name" value="EGF-LIKE DOMAIN-CONTAINING PROTEIN"/>
    <property type="match status" value="1"/>
</dbReference>
<gene>
    <name evidence="3" type="ORF">MCOR_11879</name>
</gene>
<feature type="domain" description="EGF-like" evidence="2">
    <location>
        <begin position="448"/>
        <end position="483"/>
    </location>
</feature>
<dbReference type="PANTHER" id="PTHR24043">
    <property type="entry name" value="SCAVENGER RECEPTOR CLASS F"/>
    <property type="match status" value="1"/>
</dbReference>
<feature type="domain" description="EGF-like" evidence="2">
    <location>
        <begin position="485"/>
        <end position="520"/>
    </location>
</feature>
<feature type="domain" description="EGF-like" evidence="2">
    <location>
        <begin position="181"/>
        <end position="211"/>
    </location>
</feature>
<dbReference type="OrthoDB" id="27819at2759"/>
<feature type="domain" description="EGF-like" evidence="2">
    <location>
        <begin position="114"/>
        <end position="148"/>
    </location>
</feature>
<dbReference type="InterPro" id="IPR000742">
    <property type="entry name" value="EGF"/>
</dbReference>
<evidence type="ECO:0000256" key="1">
    <source>
        <dbReference type="ARBA" id="ARBA00022536"/>
    </source>
</evidence>
<feature type="domain" description="EGF-like" evidence="2">
    <location>
        <begin position="242"/>
        <end position="269"/>
    </location>
</feature>
<evidence type="ECO:0000259" key="2">
    <source>
        <dbReference type="SMART" id="SM00181"/>
    </source>
</evidence>
<dbReference type="GO" id="GO:0005044">
    <property type="term" value="F:scavenger receptor activity"/>
    <property type="evidence" value="ECO:0007669"/>
    <property type="project" value="InterPro"/>
</dbReference>
<organism evidence="3 4">
    <name type="scientific">Mytilus coruscus</name>
    <name type="common">Sea mussel</name>
    <dbReference type="NCBI Taxonomy" id="42192"/>
    <lineage>
        <taxon>Eukaryota</taxon>
        <taxon>Metazoa</taxon>
        <taxon>Spiralia</taxon>
        <taxon>Lophotrochozoa</taxon>
        <taxon>Mollusca</taxon>
        <taxon>Bivalvia</taxon>
        <taxon>Autobranchia</taxon>
        <taxon>Pteriomorphia</taxon>
        <taxon>Mytilida</taxon>
        <taxon>Mytiloidea</taxon>
        <taxon>Mytilidae</taxon>
        <taxon>Mytilinae</taxon>
        <taxon>Mytilus</taxon>
    </lineage>
</organism>
<dbReference type="SMART" id="SM00181">
    <property type="entry name" value="EGF"/>
    <property type="match status" value="10"/>
</dbReference>
<proteinExistence type="predicted"/>
<keyword evidence="4" id="KW-1185">Reference proteome</keyword>
<sequence>MTGNCSGKCSHGHYSYKCEKECPSCYDCNKTTGDCTACRNRHYGPMCEYKCPEHCMVGCYISGKCYVCNEGYWGTYCNLTCPSPHCRNGCERYTGNCTSWGCYSGFWGNECNRTCPQNCGYPDGNGYCHQPHGTCQTCKSGYSGSRCTKRCNYEKCSLCQFDVTTCYNCLDGWHGGHCDKKCPSHCSTKSCLQHTGKCRKCQNGFYGPYCDGICRTTCDTCSDAFTCDTCKPGFHGENCQQSCENNCKICYRDGKCKTCKNEYFGVGCSCRISECSNITNDVCTECKNSIGWYPFRNGCCPCSEHCINNYYGPLCNQTGCINGCAQKYYGDLCIDSCSDNCAKGNFSTCNNETGLCEKGCKHGWHLPRCDFNCSLYFPNCKECYEYTDRNNENPRATCHICESGYYSAFLTSFCKPCENCIDDECDGAIGFCTKGCRQGWYARRARYLCENYCSENCADRICDGIGGACINGCVLGFYGKQCETACPMECFNATCKNSTGDCTFGCNSGFYGFRCNSSCESRCGQYGCNQENGHCKGTNSSFILCLALYLVSFD</sequence>
<feature type="domain" description="EGF-like" evidence="2">
    <location>
        <begin position="50"/>
        <end position="78"/>
    </location>
</feature>
<dbReference type="AlphaFoldDB" id="A0A6J8AWC8"/>
<reference evidence="3 4" key="1">
    <citation type="submission" date="2020-06" db="EMBL/GenBank/DDBJ databases">
        <authorList>
            <person name="Li R."/>
            <person name="Bekaert M."/>
        </authorList>
    </citation>
    <scope>NUCLEOTIDE SEQUENCE [LARGE SCALE GENOMIC DNA]</scope>
    <source>
        <strain evidence="4">wild</strain>
    </source>
</reference>
<evidence type="ECO:0000313" key="3">
    <source>
        <dbReference type="EMBL" id="CAC5374519.1"/>
    </source>
</evidence>